<keyword evidence="4" id="KW-1185">Reference proteome</keyword>
<dbReference type="OrthoDB" id="7904110at2"/>
<evidence type="ECO:0000313" key="3">
    <source>
        <dbReference type="EMBL" id="TPW33243.1"/>
    </source>
</evidence>
<accession>A0A506UJ04</accession>
<dbReference type="GO" id="GO:0006508">
    <property type="term" value="P:proteolysis"/>
    <property type="evidence" value="ECO:0007669"/>
    <property type="project" value="InterPro"/>
</dbReference>
<dbReference type="GO" id="GO:0008233">
    <property type="term" value="F:peptidase activity"/>
    <property type="evidence" value="ECO:0007669"/>
    <property type="project" value="InterPro"/>
</dbReference>
<dbReference type="Gene3D" id="3.30.1380.10">
    <property type="match status" value="1"/>
</dbReference>
<dbReference type="AlphaFoldDB" id="A0A506UJ04"/>
<comment type="caution">
    <text evidence="3">The sequence shown here is derived from an EMBL/GenBank/DDBJ whole genome shotgun (WGS) entry which is preliminary data.</text>
</comment>
<reference evidence="3 4" key="1">
    <citation type="submission" date="2019-06" db="EMBL/GenBank/DDBJ databases">
        <authorList>
            <person name="Li M."/>
        </authorList>
    </citation>
    <scope>NUCLEOTIDE SEQUENCE [LARGE SCALE GENOMIC DNA]</scope>
    <source>
        <strain evidence="3 4">BGMRC2036</strain>
    </source>
</reference>
<feature type="domain" description="D-alanyl-D-alanine carboxypeptidase-like core" evidence="2">
    <location>
        <begin position="97"/>
        <end position="206"/>
    </location>
</feature>
<feature type="region of interest" description="Disordered" evidence="1">
    <location>
        <begin position="884"/>
        <end position="944"/>
    </location>
</feature>
<dbReference type="Pfam" id="PF02557">
    <property type="entry name" value="VanY"/>
    <property type="match status" value="1"/>
</dbReference>
<dbReference type="PANTHER" id="PTHR34385">
    <property type="entry name" value="D-ALANYL-D-ALANINE CARBOXYPEPTIDASE"/>
    <property type="match status" value="1"/>
</dbReference>
<dbReference type="SUPFAM" id="SSF55166">
    <property type="entry name" value="Hedgehog/DD-peptidase"/>
    <property type="match status" value="1"/>
</dbReference>
<name>A0A506UJ04_9HYPH</name>
<dbReference type="CDD" id="cd14814">
    <property type="entry name" value="Peptidase_M15"/>
    <property type="match status" value="1"/>
</dbReference>
<dbReference type="InterPro" id="IPR009045">
    <property type="entry name" value="Zn_M74/Hedgehog-like"/>
</dbReference>
<protein>
    <recommendedName>
        <fullName evidence="2">D-alanyl-D-alanine carboxypeptidase-like core domain-containing protein</fullName>
    </recommendedName>
</protein>
<sequence length="944" mass="101468">MMARIRSLQSEGRAGSGVPSAVTGGGGFAAKLADVAGSLSTRIYDLAQGAAQRAGLLAGTQQVEAPASGQYATGDPYAAKGYLQQHTDKGQEAIHGLDDNFSVKLANLFQAAPDNIRSGLGIYSGYRSNEHQAKLYSAALAKYGSEAEARKWVAPPGHSQHNKGMAADVSYNGVSLSKAPKEVTDWIHQNAAAYGLKFPLSNENWHIEDDSTRGGKGTTIDPRPLALRRDGTVFGEAYDRAASSAYLWRVQSGLSRELFQAQQDHPDDPYAFSAAKEEIRTRYLNDPALSDPLLREAFQKGFEQTSDGYQRQTAIAYGAKLKAEEQSAFASGIDAMGVNIERQAYTYGANPDGDKVVGDLVTSSQRSIDAAIDAGTVTPAAGETLKQDIAMRASQARIQGTYDALPTPESKQEFAAGLVDRWKEQDPALGAFNDAFMSDIQSLQRTLLSNAASLTTAQKQANATRKAQLSTLMDDDIASVLASGKGLDPSAGLSMAELEQYFTPAEIAKFRDERNLSLDIHDATSGMDAMTADDIAALVEDMKPEPGQNGYADQQKIYDAASKKAAAILKARETDPLGQAAAAGIVEIQPIDSTDSGTITQSLVARSQAARIAGGVLGTEMPLFTKAEVDALKVQGKSTDPALFGAVMQQMDFLANSDGLLSVKQTFGAPMMEDLQVWQSKMRYATQAEAQDWLKQHADPQWQERVKPLVSSGEAKAREVPFQDIVSELDPNWIADIGAPIDDASKRAMQNDYTMLVGQFYSRIGDIDAAQKQAIEAMKTVWGRTDALGGRGGRLMAYPPEKFYPAVASNQRYLKTEMQDLAKAAGVEIDQLSLVSDAKTEAAADRHEAPGYLISIVDPQTGFDELLTDDAGRPLRHFFDPEAARKDAMAKAEQDRSDANGMAPMTPAERKAARQQGGTAAPLEINIPDNKPKPSFGRSRSPGH</sequence>
<dbReference type="InterPro" id="IPR052179">
    <property type="entry name" value="DD-CPase-like"/>
</dbReference>
<dbReference type="EMBL" id="VHLG01000001">
    <property type="protein sequence ID" value="TPW33243.1"/>
    <property type="molecule type" value="Genomic_DNA"/>
</dbReference>
<evidence type="ECO:0000313" key="4">
    <source>
        <dbReference type="Proteomes" id="UP000318801"/>
    </source>
</evidence>
<evidence type="ECO:0000259" key="2">
    <source>
        <dbReference type="Pfam" id="PF02557"/>
    </source>
</evidence>
<gene>
    <name evidence="3" type="ORF">FJU08_01375</name>
</gene>
<evidence type="ECO:0000256" key="1">
    <source>
        <dbReference type="SAM" id="MobiDB-lite"/>
    </source>
</evidence>
<dbReference type="Proteomes" id="UP000318801">
    <property type="component" value="Unassembled WGS sequence"/>
</dbReference>
<organism evidence="3 4">
    <name type="scientific">Martelella alba</name>
    <dbReference type="NCBI Taxonomy" id="2590451"/>
    <lineage>
        <taxon>Bacteria</taxon>
        <taxon>Pseudomonadati</taxon>
        <taxon>Pseudomonadota</taxon>
        <taxon>Alphaproteobacteria</taxon>
        <taxon>Hyphomicrobiales</taxon>
        <taxon>Aurantimonadaceae</taxon>
        <taxon>Martelella</taxon>
    </lineage>
</organism>
<dbReference type="InterPro" id="IPR003709">
    <property type="entry name" value="VanY-like_core_dom"/>
</dbReference>
<proteinExistence type="predicted"/>
<dbReference type="PANTHER" id="PTHR34385:SF1">
    <property type="entry name" value="PEPTIDOGLYCAN L-ALANYL-D-GLUTAMATE ENDOPEPTIDASE CWLK"/>
    <property type="match status" value="1"/>
</dbReference>
<feature type="compositionally biased region" description="Basic and acidic residues" evidence="1">
    <location>
        <begin position="884"/>
        <end position="898"/>
    </location>
</feature>